<evidence type="ECO:0000256" key="2">
    <source>
        <dbReference type="ARBA" id="ARBA00022679"/>
    </source>
</evidence>
<feature type="domain" description="Carbohydrate kinase PfkB" evidence="6">
    <location>
        <begin position="35"/>
        <end position="347"/>
    </location>
</feature>
<dbReference type="PANTHER" id="PTHR43085">
    <property type="entry name" value="HEXOKINASE FAMILY MEMBER"/>
    <property type="match status" value="1"/>
</dbReference>
<name>A0A081C9M7_VECG1</name>
<keyword evidence="4" id="KW-0418">Kinase</keyword>
<dbReference type="InterPro" id="IPR023314">
    <property type="entry name" value="Myo_inos_IolC-like_sf"/>
</dbReference>
<organism evidence="7">
    <name type="scientific">Vecturithrix granuli</name>
    <dbReference type="NCBI Taxonomy" id="1499967"/>
    <lineage>
        <taxon>Bacteria</taxon>
        <taxon>Candidatus Moduliflexota</taxon>
        <taxon>Candidatus Vecturitrichia</taxon>
        <taxon>Candidatus Vecturitrichales</taxon>
        <taxon>Candidatus Vecturitrichaceae</taxon>
        <taxon>Candidatus Vecturithrix</taxon>
    </lineage>
</organism>
<dbReference type="GO" id="GO:0005524">
    <property type="term" value="F:ATP binding"/>
    <property type="evidence" value="ECO:0007669"/>
    <property type="project" value="UniProtKB-KW"/>
</dbReference>
<dbReference type="InterPro" id="IPR030830">
    <property type="entry name" value="Myo_inos_IolC"/>
</dbReference>
<evidence type="ECO:0000256" key="4">
    <source>
        <dbReference type="ARBA" id="ARBA00022777"/>
    </source>
</evidence>
<sequence>MLHGKSRAFALPNAEVNMNHPFEHLGERPFDVLHMGRSCIDLYSNDIGAPFEKITSFAAYVGGSPTNMSVGGARLGLKNLLLTAVGADPVGDFVLHFLKQEGVDVRYTPRKPGHRTSCVILGIQPPDKFPLVYYRDNCADNELTIDDVLATPVKECKVFEFAGNNLSREPSRSATIFAAELAKQNDLKVVLDIDFRPDQWKDARYFGVAIRSVLHAVDIVIGTQDEINAAMLTNPDQVNLTHSQVSDARVSGDTEAHIATLLTMGPSVIIEKCGSKGCRVHQNDRSITEVPGFPVEIKNILGAGDAFGGGFLYGFVKGWDLYKAARLGNACGAIVVTRHACSASMPTYQEAMDFVEARGGL</sequence>
<keyword evidence="3" id="KW-0547">Nucleotide-binding</keyword>
<dbReference type="CDD" id="cd01166">
    <property type="entry name" value="KdgK"/>
    <property type="match status" value="1"/>
</dbReference>
<evidence type="ECO:0000256" key="5">
    <source>
        <dbReference type="ARBA" id="ARBA00022840"/>
    </source>
</evidence>
<keyword evidence="2" id="KW-0808">Transferase</keyword>
<dbReference type="InterPro" id="IPR011611">
    <property type="entry name" value="PfkB_dom"/>
</dbReference>
<reference evidence="7" key="1">
    <citation type="journal article" date="2015" name="PeerJ">
        <title>First genomic representation of candidate bacterial phylum KSB3 points to enhanced environmental sensing as a trigger of wastewater bulking.</title>
        <authorList>
            <person name="Sekiguchi Y."/>
            <person name="Ohashi A."/>
            <person name="Parks D.H."/>
            <person name="Yamauchi T."/>
            <person name="Tyson G.W."/>
            <person name="Hugenholtz P."/>
        </authorList>
    </citation>
    <scope>NUCLEOTIDE SEQUENCE [LARGE SCALE GENOMIC DNA]</scope>
</reference>
<dbReference type="eggNOG" id="COG0524">
    <property type="taxonomic scope" value="Bacteria"/>
</dbReference>
<evidence type="ECO:0000313" key="8">
    <source>
        <dbReference type="Proteomes" id="UP000030661"/>
    </source>
</evidence>
<dbReference type="NCBIfam" id="TIGR04382">
    <property type="entry name" value="myo_inos_iolC_N"/>
    <property type="match status" value="1"/>
</dbReference>
<dbReference type="Gene3D" id="2.20.150.10">
    <property type="entry name" value="putative 5-dehydro-2- deoxygluconokinase"/>
    <property type="match status" value="1"/>
</dbReference>
<dbReference type="AlphaFoldDB" id="A0A081C9M7"/>
<dbReference type="Proteomes" id="UP000030661">
    <property type="component" value="Unassembled WGS sequence"/>
</dbReference>
<dbReference type="InterPro" id="IPR002173">
    <property type="entry name" value="Carboh/pur_kinase_PfkB_CS"/>
</dbReference>
<dbReference type="Pfam" id="PF00294">
    <property type="entry name" value="PfkB"/>
    <property type="match status" value="1"/>
</dbReference>
<dbReference type="PANTHER" id="PTHR43085:SF49">
    <property type="entry name" value="5-DEHYDRO-2-DEOXYGLUCONOKINASE"/>
    <property type="match status" value="1"/>
</dbReference>
<evidence type="ECO:0000313" key="7">
    <source>
        <dbReference type="EMBL" id="GAK61282.1"/>
    </source>
</evidence>
<comment type="similarity">
    <text evidence="1">Belongs to the carbohydrate kinase PfkB family.</text>
</comment>
<evidence type="ECO:0000256" key="3">
    <source>
        <dbReference type="ARBA" id="ARBA00022741"/>
    </source>
</evidence>
<dbReference type="EMBL" id="DF820478">
    <property type="protein sequence ID" value="GAK61282.1"/>
    <property type="molecule type" value="Genomic_DNA"/>
</dbReference>
<dbReference type="STRING" id="1499967.U27_01182"/>
<proteinExistence type="inferred from homology"/>
<dbReference type="HOGENOM" id="CLU_027634_6_0_0"/>
<dbReference type="SUPFAM" id="SSF53613">
    <property type="entry name" value="Ribokinase-like"/>
    <property type="match status" value="1"/>
</dbReference>
<dbReference type="InterPro" id="IPR029056">
    <property type="entry name" value="Ribokinase-like"/>
</dbReference>
<protein>
    <submittedName>
        <fullName evidence="7">PfkB domain protein</fullName>
    </submittedName>
</protein>
<keyword evidence="8" id="KW-1185">Reference proteome</keyword>
<evidence type="ECO:0000259" key="6">
    <source>
        <dbReference type="Pfam" id="PF00294"/>
    </source>
</evidence>
<keyword evidence="5" id="KW-0067">ATP-binding</keyword>
<gene>
    <name evidence="7" type="ORF">U27_01182</name>
</gene>
<dbReference type="InterPro" id="IPR050306">
    <property type="entry name" value="PfkB_Carbo_kinase"/>
</dbReference>
<dbReference type="PROSITE" id="PS00583">
    <property type="entry name" value="PFKB_KINASES_1"/>
    <property type="match status" value="1"/>
</dbReference>
<accession>A0A081C9M7</accession>
<dbReference type="GO" id="GO:0016301">
    <property type="term" value="F:kinase activity"/>
    <property type="evidence" value="ECO:0007669"/>
    <property type="project" value="UniProtKB-KW"/>
</dbReference>
<dbReference type="Gene3D" id="3.40.1190.20">
    <property type="match status" value="1"/>
</dbReference>
<evidence type="ECO:0000256" key="1">
    <source>
        <dbReference type="ARBA" id="ARBA00010688"/>
    </source>
</evidence>